<reference evidence="2 3" key="1">
    <citation type="submission" date="2011-01" db="EMBL/GenBank/DDBJ databases">
        <authorList>
            <person name="Muzny D."/>
            <person name="Qin X."/>
            <person name="Buhay C."/>
            <person name="Dugan-Rocha S."/>
            <person name="Ding Y."/>
            <person name="Chen G."/>
            <person name="Hawes A."/>
            <person name="Holder M."/>
            <person name="Jhangiani S."/>
            <person name="Johnson A."/>
            <person name="Khan Z."/>
            <person name="Li Z."/>
            <person name="Liu W."/>
            <person name="Liu X."/>
            <person name="Perez L."/>
            <person name="Shen H."/>
            <person name="Wang Q."/>
            <person name="Watt J."/>
            <person name="Xi L."/>
            <person name="Xin Y."/>
            <person name="Zhou J."/>
            <person name="Deng J."/>
            <person name="Jiang H."/>
            <person name="Liu Y."/>
            <person name="Qu J."/>
            <person name="Song X.-Z."/>
            <person name="Zhang L."/>
            <person name="Villasana D."/>
            <person name="Johnson A."/>
            <person name="Liu J."/>
            <person name="Liyanage D."/>
            <person name="Lorensuhewa L."/>
            <person name="Robinson T."/>
            <person name="Song A."/>
            <person name="Song B.-B."/>
            <person name="Dinh H."/>
            <person name="Thornton R."/>
            <person name="Coyle M."/>
            <person name="Francisco L."/>
            <person name="Jackson L."/>
            <person name="Javaid M."/>
            <person name="Korchina V."/>
            <person name="Kovar C."/>
            <person name="Mata R."/>
            <person name="Mathew T."/>
            <person name="Ngo R."/>
            <person name="Nguyen L."/>
            <person name="Nguyen N."/>
            <person name="Okwuonu G."/>
            <person name="Ongeri F."/>
            <person name="Pham C."/>
            <person name="Simmons D."/>
            <person name="Wilczek-Boney K."/>
            <person name="Hale W."/>
            <person name="Jakkamsetti A."/>
            <person name="Pham P."/>
            <person name="Ruth R."/>
            <person name="San Lucas F."/>
            <person name="Warren J."/>
            <person name="Zhang J."/>
            <person name="Zhao Z."/>
            <person name="Zhou C."/>
            <person name="Zhu D."/>
            <person name="Lee S."/>
            <person name="Bess C."/>
            <person name="Blankenburg K."/>
            <person name="Forbes L."/>
            <person name="Fu Q."/>
            <person name="Gubbala S."/>
            <person name="Hirani K."/>
            <person name="Jayaseelan J.C."/>
            <person name="Lara F."/>
            <person name="Munidasa M."/>
            <person name="Palculict T."/>
            <person name="Patil S."/>
            <person name="Pu L.-L."/>
            <person name="Saada N."/>
            <person name="Tang L."/>
            <person name="Weissenberger G."/>
            <person name="Zhu Y."/>
            <person name="Hemphill L."/>
            <person name="Shang Y."/>
            <person name="Youmans B."/>
            <person name="Ayvaz T."/>
            <person name="Ross M."/>
            <person name="Santibanez J."/>
            <person name="Aqrawi P."/>
            <person name="Gross S."/>
            <person name="Joshi V."/>
            <person name="Fowler G."/>
            <person name="Nazareth L."/>
            <person name="Reid J."/>
            <person name="Worley K."/>
            <person name="Petrosino J."/>
            <person name="Highlander S."/>
            <person name="Gibbs R."/>
        </authorList>
    </citation>
    <scope>NUCLEOTIDE SEQUENCE [LARGE SCALE GENOMIC DNA]</scope>
    <source>
        <strain evidence="2 3">ATCC 25644</strain>
    </source>
</reference>
<dbReference type="SUPFAM" id="SSF53335">
    <property type="entry name" value="S-adenosyl-L-methionine-dependent methyltransferases"/>
    <property type="match status" value="1"/>
</dbReference>
<dbReference type="EMBL" id="ACGS02000024">
    <property type="protein sequence ID" value="EFZ35271.1"/>
    <property type="molecule type" value="Genomic_DNA"/>
</dbReference>
<evidence type="ECO:0000259" key="1">
    <source>
        <dbReference type="Pfam" id="PF07669"/>
    </source>
</evidence>
<dbReference type="Gene3D" id="3.40.50.150">
    <property type="entry name" value="Vaccinia Virus protein VP39"/>
    <property type="match status" value="1"/>
</dbReference>
<accession>E7FNL8</accession>
<dbReference type="Pfam" id="PF07669">
    <property type="entry name" value="Eco57I"/>
    <property type="match status" value="1"/>
</dbReference>
<dbReference type="GO" id="GO:0009007">
    <property type="term" value="F:site-specific DNA-methyltransferase (adenine-specific) activity"/>
    <property type="evidence" value="ECO:0007669"/>
    <property type="project" value="UniProtKB-EC"/>
</dbReference>
<gene>
    <name evidence="2" type="ORF">HMPREF0542_10495</name>
</gene>
<protein>
    <submittedName>
        <fullName evidence="2">Eco57I restriction endonuclease</fullName>
    </submittedName>
</protein>
<dbReference type="GO" id="GO:0006304">
    <property type="term" value="P:DNA modification"/>
    <property type="evidence" value="ECO:0007669"/>
    <property type="project" value="InterPro"/>
</dbReference>
<feature type="domain" description="Type II methyltransferase M.TaqI-like" evidence="1">
    <location>
        <begin position="2"/>
        <end position="87"/>
    </location>
</feature>
<dbReference type="InterPro" id="IPR002052">
    <property type="entry name" value="DNA_methylase_N6_adenine_CS"/>
</dbReference>
<keyword evidence="2" id="KW-0540">Nuclease</keyword>
<comment type="caution">
    <text evidence="2">The sequence shown here is derived from an EMBL/GenBank/DDBJ whole genome shotgun (WGS) entry which is preliminary data.</text>
</comment>
<keyword evidence="2" id="KW-0255">Endonuclease</keyword>
<sequence>MDKKLFDYVIGNPPYQDKTIGDNGTYAPPIYDKFMDISYELADKVELIHPARFLFNAGSTAKAWNKKMLEDSHFKVIDYFEHSTDVFPNTVIKGGIVISYHDDKKEYGAIKIFAPYPELNNILKKVTGRIDFVGINTIMVTSYAYHFLNTIYEDFPQAKGLLSKGHEFDFKSNVFEKMDLVFSKNKTGNDCIRVLGRVNNERIYRFISSKYINDVINLHNYKVFLPGAIGTGKYGETISAPIIGYPSDAATETFLSLGNFKSKNEAENAIKYIKTKFCRSLYGILKRTQANTPGKWKYVPLQNFDSESDIDWSKSIPEIDQRLYEKYGLNEKEINFIETHVKEMA</sequence>
<evidence type="ECO:0000313" key="2">
    <source>
        <dbReference type="EMBL" id="EFZ35271.1"/>
    </source>
</evidence>
<dbReference type="GO" id="GO:0032259">
    <property type="term" value="P:methylation"/>
    <property type="evidence" value="ECO:0007669"/>
    <property type="project" value="InterPro"/>
</dbReference>
<evidence type="ECO:0000313" key="3">
    <source>
        <dbReference type="Proteomes" id="UP000004099"/>
    </source>
</evidence>
<proteinExistence type="predicted"/>
<dbReference type="InterPro" id="IPR029063">
    <property type="entry name" value="SAM-dependent_MTases_sf"/>
</dbReference>
<keyword evidence="2" id="KW-0378">Hydrolase</keyword>
<dbReference type="GO" id="GO:0004519">
    <property type="term" value="F:endonuclease activity"/>
    <property type="evidence" value="ECO:0007669"/>
    <property type="project" value="UniProtKB-KW"/>
</dbReference>
<name>E7FNL8_9LACO</name>
<dbReference type="GO" id="GO:0003676">
    <property type="term" value="F:nucleic acid binding"/>
    <property type="evidence" value="ECO:0007669"/>
    <property type="project" value="InterPro"/>
</dbReference>
<dbReference type="RefSeq" id="WP_003698413.1">
    <property type="nucleotide sequence ID" value="NZ_AFYE01000079.1"/>
</dbReference>
<dbReference type="Proteomes" id="UP000004099">
    <property type="component" value="Unassembled WGS sequence"/>
</dbReference>
<dbReference type="PATRIC" id="fig|525362.12.peg.637"/>
<organism evidence="2 3">
    <name type="scientific">Ligilactobacillus ruminis ATCC 25644</name>
    <dbReference type="NCBI Taxonomy" id="525362"/>
    <lineage>
        <taxon>Bacteria</taxon>
        <taxon>Bacillati</taxon>
        <taxon>Bacillota</taxon>
        <taxon>Bacilli</taxon>
        <taxon>Lactobacillales</taxon>
        <taxon>Lactobacillaceae</taxon>
        <taxon>Ligilactobacillus</taxon>
    </lineage>
</organism>
<dbReference type="InterPro" id="IPR011639">
    <property type="entry name" value="MethylTrfase_TaqI-like_dom"/>
</dbReference>
<dbReference type="AlphaFoldDB" id="E7FNL8"/>
<dbReference type="HOGENOM" id="CLU_024181_0_0_9"/>
<dbReference type="PROSITE" id="PS00092">
    <property type="entry name" value="N6_MTASE"/>
    <property type="match status" value="1"/>
</dbReference>